<dbReference type="SUPFAM" id="SSF50249">
    <property type="entry name" value="Nucleic acid-binding proteins"/>
    <property type="match status" value="1"/>
</dbReference>
<keyword evidence="3" id="KW-0238">DNA-binding</keyword>
<accession>A0A1M7ZWK3</accession>
<dbReference type="PROSITE" id="PS51857">
    <property type="entry name" value="CSD_2"/>
    <property type="match status" value="1"/>
</dbReference>
<dbReference type="InterPro" id="IPR012340">
    <property type="entry name" value="NA-bd_OB-fold"/>
</dbReference>
<dbReference type="InterPro" id="IPR002059">
    <property type="entry name" value="CSP_DNA-bd"/>
</dbReference>
<dbReference type="SMART" id="SM00357">
    <property type="entry name" value="CSP"/>
    <property type="match status" value="1"/>
</dbReference>
<name>A0A1M7ZWK3_9FLAO</name>
<feature type="compositionally biased region" description="Basic and acidic residues" evidence="1">
    <location>
        <begin position="23"/>
        <end position="32"/>
    </location>
</feature>
<organism evidence="3 4">
    <name type="scientific">Flavobacterium cucumis</name>
    <dbReference type="NCBI Taxonomy" id="416016"/>
    <lineage>
        <taxon>Bacteria</taxon>
        <taxon>Pseudomonadati</taxon>
        <taxon>Bacteroidota</taxon>
        <taxon>Flavobacteriia</taxon>
        <taxon>Flavobacteriales</taxon>
        <taxon>Flavobacteriaceae</taxon>
        <taxon>Flavobacterium</taxon>
    </lineage>
</organism>
<dbReference type="PRINTS" id="PR00050">
    <property type="entry name" value="COLDSHOCK"/>
</dbReference>
<dbReference type="RefSeq" id="WP_073583062.1">
    <property type="nucleotide sequence ID" value="NZ_CBCSEA010000006.1"/>
</dbReference>
<dbReference type="CDD" id="cd04458">
    <property type="entry name" value="CSP_CDS"/>
    <property type="match status" value="1"/>
</dbReference>
<evidence type="ECO:0000259" key="2">
    <source>
        <dbReference type="PROSITE" id="PS51857"/>
    </source>
</evidence>
<dbReference type="STRING" id="416016.SAMN05443547_1537"/>
<proteinExistence type="predicted"/>
<dbReference type="OrthoDB" id="1493235at2"/>
<dbReference type="GO" id="GO:0005829">
    <property type="term" value="C:cytosol"/>
    <property type="evidence" value="ECO:0007669"/>
    <property type="project" value="UniProtKB-ARBA"/>
</dbReference>
<reference evidence="4" key="1">
    <citation type="submission" date="2016-12" db="EMBL/GenBank/DDBJ databases">
        <authorList>
            <person name="Varghese N."/>
            <person name="Submissions S."/>
        </authorList>
    </citation>
    <scope>NUCLEOTIDE SEQUENCE [LARGE SCALE GENOMIC DNA]</scope>
    <source>
        <strain evidence="4">DSM 18830</strain>
    </source>
</reference>
<dbReference type="Gene3D" id="2.40.50.140">
    <property type="entry name" value="Nucleic acid-binding proteins"/>
    <property type="match status" value="1"/>
</dbReference>
<protein>
    <submittedName>
        <fullName evidence="3">Cold-shock DNA-binding protein family</fullName>
    </submittedName>
</protein>
<dbReference type="EMBL" id="FRYK01000002">
    <property type="protein sequence ID" value="SHO73183.1"/>
    <property type="molecule type" value="Genomic_DNA"/>
</dbReference>
<dbReference type="AlphaFoldDB" id="A0A1M7ZWK3"/>
<sequence>MARPQETFNKKEQEKLRAKKRKEKQEKKEARKANPKLSGDDLYVYVDENGHLTSTPPDPSKRIVVDVESIEIGISRRTETDEAPVERRGTIDFFNDSKGFGFIKAVETGEKYFVHVSGLLDDVKEGNLVTYDLEKGAKGMNAVNVKKI</sequence>
<gene>
    <name evidence="3" type="ORF">SAMN05443547_1537</name>
</gene>
<evidence type="ECO:0000313" key="3">
    <source>
        <dbReference type="EMBL" id="SHO73183.1"/>
    </source>
</evidence>
<dbReference type="InterPro" id="IPR011129">
    <property type="entry name" value="CSD"/>
</dbReference>
<dbReference type="Pfam" id="PF00313">
    <property type="entry name" value="CSD"/>
    <property type="match status" value="1"/>
</dbReference>
<feature type="region of interest" description="Disordered" evidence="1">
    <location>
        <begin position="1"/>
        <end position="36"/>
    </location>
</feature>
<keyword evidence="4" id="KW-1185">Reference proteome</keyword>
<dbReference type="GO" id="GO:0003677">
    <property type="term" value="F:DNA binding"/>
    <property type="evidence" value="ECO:0007669"/>
    <property type="project" value="UniProtKB-KW"/>
</dbReference>
<evidence type="ECO:0000256" key="1">
    <source>
        <dbReference type="SAM" id="MobiDB-lite"/>
    </source>
</evidence>
<evidence type="ECO:0000313" key="4">
    <source>
        <dbReference type="Proteomes" id="UP000184611"/>
    </source>
</evidence>
<dbReference type="Proteomes" id="UP000184611">
    <property type="component" value="Unassembled WGS sequence"/>
</dbReference>
<feature type="domain" description="CSD" evidence="2">
    <location>
        <begin position="86"/>
        <end position="147"/>
    </location>
</feature>